<keyword evidence="3" id="KW-1185">Reference proteome</keyword>
<dbReference type="RefSeq" id="WP_151132223.1">
    <property type="nucleotide sequence ID" value="NZ_CP043311.1"/>
</dbReference>
<dbReference type="SUPFAM" id="SSF53335">
    <property type="entry name" value="S-adenosyl-L-methionine-dependent methyltransferases"/>
    <property type="match status" value="1"/>
</dbReference>
<feature type="compositionally biased region" description="Basic and acidic residues" evidence="1">
    <location>
        <begin position="31"/>
        <end position="46"/>
    </location>
</feature>
<name>A0A5J6QGT4_9GAMM</name>
<feature type="region of interest" description="Disordered" evidence="1">
    <location>
        <begin position="31"/>
        <end position="55"/>
    </location>
</feature>
<keyword evidence="2" id="KW-0489">Methyltransferase</keyword>
<sequence>MEETSDPEELSRGILEQQQVKQELAAIKAERERLRLDTPVPPREEAPPPSNILPFPSRTLPSPGLCCGNALLLDYLYGVESDALQSLPEERTRQLFDFATTAQAARALRCRRRMLARILDETCLDSGKGARMLCIAGGHFREAELARELRHGHFGEMLVFDDDVERLDRVRKSYGALGVLTRLGNLEQLLSGECGFEGYDLVYSSGITELLDDRRCERLVQRLFQALRPGGRLLLANFRPGVDAIAILERLLDWHPRYRHDVQMLSLLDGVDYNQIASARVFHDIGQRIVFLEAVRYG</sequence>
<dbReference type="AlphaFoldDB" id="A0A5J6QGT4"/>
<dbReference type="GO" id="GO:0032259">
    <property type="term" value="P:methylation"/>
    <property type="evidence" value="ECO:0007669"/>
    <property type="project" value="UniProtKB-KW"/>
</dbReference>
<accession>A0A5J6QGT4</accession>
<reference evidence="2 3" key="1">
    <citation type="submission" date="2019-08" db="EMBL/GenBank/DDBJ databases">
        <title>Whole-genome Sequencing of e-waste polymer degrading bacterium Pseudomonas sp. strain PE08.</title>
        <authorList>
            <person name="Kirdat K."/>
            <person name="Debbarma P."/>
            <person name="Narawade N."/>
            <person name="Suyal D."/>
            <person name="Thorat V."/>
            <person name="Shouche Y."/>
            <person name="Goel R."/>
            <person name="Yadav A."/>
        </authorList>
    </citation>
    <scope>NUCLEOTIDE SEQUENCE [LARGE SCALE GENOMIC DNA]</scope>
    <source>
        <strain evidence="2 3">PE08</strain>
    </source>
</reference>
<dbReference type="InterPro" id="IPR029063">
    <property type="entry name" value="SAM-dependent_MTases_sf"/>
</dbReference>
<evidence type="ECO:0000313" key="2">
    <source>
        <dbReference type="EMBL" id="QEY61677.1"/>
    </source>
</evidence>
<dbReference type="KEGG" id="plal:FXN65_06270"/>
<dbReference type="GO" id="GO:0008168">
    <property type="term" value="F:methyltransferase activity"/>
    <property type="evidence" value="ECO:0007669"/>
    <property type="project" value="UniProtKB-KW"/>
</dbReference>
<dbReference type="EMBL" id="CP043311">
    <property type="protein sequence ID" value="QEY61677.1"/>
    <property type="molecule type" value="Genomic_DNA"/>
</dbReference>
<organism evidence="2 3">
    <name type="scientific">Metapseudomonas lalkuanensis</name>
    <dbReference type="NCBI Taxonomy" id="2604832"/>
    <lineage>
        <taxon>Bacteria</taxon>
        <taxon>Pseudomonadati</taxon>
        <taxon>Pseudomonadota</taxon>
        <taxon>Gammaproteobacteria</taxon>
        <taxon>Pseudomonadales</taxon>
        <taxon>Pseudomonadaceae</taxon>
        <taxon>Metapseudomonas</taxon>
    </lineage>
</organism>
<evidence type="ECO:0000313" key="3">
    <source>
        <dbReference type="Proteomes" id="UP000327179"/>
    </source>
</evidence>
<dbReference type="Gene3D" id="3.40.50.150">
    <property type="entry name" value="Vaccinia Virus protein VP39"/>
    <property type="match status" value="1"/>
</dbReference>
<proteinExistence type="predicted"/>
<dbReference type="Proteomes" id="UP000327179">
    <property type="component" value="Chromosome"/>
</dbReference>
<evidence type="ECO:0000256" key="1">
    <source>
        <dbReference type="SAM" id="MobiDB-lite"/>
    </source>
</evidence>
<protein>
    <submittedName>
        <fullName evidence="2">Class I SAM-dependent methyltransferase</fullName>
    </submittedName>
</protein>
<gene>
    <name evidence="2" type="ORF">FXN65_06270</name>
</gene>
<keyword evidence="2" id="KW-0808">Transferase</keyword>